<evidence type="ECO:0000256" key="5">
    <source>
        <dbReference type="ARBA" id="ARBA00022833"/>
    </source>
</evidence>
<protein>
    <recommendedName>
        <fullName evidence="8">RING-type domain-containing protein</fullName>
    </recommendedName>
</protein>
<keyword evidence="5" id="KW-0862">Zinc</keyword>
<gene>
    <name evidence="9" type="ORF">CAAN4_D06062</name>
</gene>
<evidence type="ECO:0000256" key="3">
    <source>
        <dbReference type="ARBA" id="ARBA00022723"/>
    </source>
</evidence>
<dbReference type="SUPFAM" id="SSF57850">
    <property type="entry name" value="RING/U-box"/>
    <property type="match status" value="1"/>
</dbReference>
<dbReference type="SMART" id="SM00184">
    <property type="entry name" value="RING"/>
    <property type="match status" value="1"/>
</dbReference>
<keyword evidence="2" id="KW-0963">Cytoplasm</keyword>
<evidence type="ECO:0000256" key="2">
    <source>
        <dbReference type="ARBA" id="ARBA00022490"/>
    </source>
</evidence>
<feature type="region of interest" description="Disordered" evidence="7">
    <location>
        <begin position="554"/>
        <end position="575"/>
    </location>
</feature>
<organism evidence="9 10">
    <name type="scientific">[Candida] anglica</name>
    <dbReference type="NCBI Taxonomy" id="148631"/>
    <lineage>
        <taxon>Eukaryota</taxon>
        <taxon>Fungi</taxon>
        <taxon>Dikarya</taxon>
        <taxon>Ascomycota</taxon>
        <taxon>Saccharomycotina</taxon>
        <taxon>Pichiomycetes</taxon>
        <taxon>Debaryomycetaceae</taxon>
        <taxon>Kurtzmaniella</taxon>
    </lineage>
</organism>
<dbReference type="InterPro" id="IPR001841">
    <property type="entry name" value="Znf_RING"/>
</dbReference>
<keyword evidence="4 6" id="KW-0863">Zinc-finger</keyword>
<proteinExistence type="predicted"/>
<feature type="compositionally biased region" description="Basic residues" evidence="7">
    <location>
        <begin position="66"/>
        <end position="79"/>
    </location>
</feature>
<evidence type="ECO:0000313" key="9">
    <source>
        <dbReference type="EMBL" id="CAK7903742.1"/>
    </source>
</evidence>
<evidence type="ECO:0000256" key="6">
    <source>
        <dbReference type="PROSITE-ProRule" id="PRU00175"/>
    </source>
</evidence>
<dbReference type="Pfam" id="PF13445">
    <property type="entry name" value="zf-RING_UBOX"/>
    <property type="match status" value="1"/>
</dbReference>
<feature type="region of interest" description="Disordered" evidence="7">
    <location>
        <begin position="58"/>
        <end position="83"/>
    </location>
</feature>
<dbReference type="PANTHER" id="PTHR12983:SF9">
    <property type="entry name" value="E3 UBIQUITIN-PROTEIN LIGASE RNF10"/>
    <property type="match status" value="1"/>
</dbReference>
<evidence type="ECO:0000256" key="7">
    <source>
        <dbReference type="SAM" id="MobiDB-lite"/>
    </source>
</evidence>
<feature type="compositionally biased region" description="Basic residues" evidence="7">
    <location>
        <begin position="561"/>
        <end position="575"/>
    </location>
</feature>
<feature type="domain" description="RING-type" evidence="8">
    <location>
        <begin position="136"/>
        <end position="191"/>
    </location>
</feature>
<evidence type="ECO:0000256" key="1">
    <source>
        <dbReference type="ARBA" id="ARBA00004496"/>
    </source>
</evidence>
<name>A0ABP0EAN2_9ASCO</name>
<dbReference type="PANTHER" id="PTHR12983">
    <property type="entry name" value="RING FINGER 10 FAMILY MEMBER"/>
    <property type="match status" value="1"/>
</dbReference>
<sequence length="575" mass="66057">MVQMSSSPITVKQDVPRAGRKYPAANEPETNMKTSRRMTSRRNQVSINHLLDFQSYEDSEEYQNNVRRRRNSNNGRRRGPATARGLNLHGMAYVNCHYKFVVDHRSDYTSQLSDPNVPVKGADIVRIITPRGKNACPICLSDDPVAPRMLTSCGHILCLACLLSLLESEVPRYKKKEAAAIVEKYRECPLCLSVIRKNDIKPVLISTVDERFEVPKVGDEVVLTLMSRSQDKACALPRSFQEYHGIEGYPWVKRGANNEMPDFGPYSRILLGDLDYIIDMYKAEEAAIMAQHEEEKLLYNDDGKFAKLACEDIENDMKSWIESYKENPEVKQAPNSIHQHETPAPQAGNFYFYQTGFNAQSAFFLSALDIKVLRTTYSTYENLPSNVIAKIENIRYEELTPELATTRYKYLSHLAFGTTIGFLECNWFQNEYISHETWETFKLDLNARSKQSQKKFKREEKNKQRALNDEELRAREFYERENGAEYATQVFSGLTIEDLPVLSQAERRDSESSGSEIATQRTVWGTDIPKSETFGDYESGDDWDAEEMIRKAKEEMDKNKGNGKKKKKRIVLTFD</sequence>
<accession>A0ABP0EAN2</accession>
<feature type="compositionally biased region" description="Polar residues" evidence="7">
    <location>
        <begin position="1"/>
        <end position="10"/>
    </location>
</feature>
<dbReference type="InterPro" id="IPR039739">
    <property type="entry name" value="MAG2/RNF10"/>
</dbReference>
<dbReference type="PROSITE" id="PS50089">
    <property type="entry name" value="ZF_RING_2"/>
    <property type="match status" value="1"/>
</dbReference>
<evidence type="ECO:0000259" key="8">
    <source>
        <dbReference type="PROSITE" id="PS50089"/>
    </source>
</evidence>
<reference evidence="9 10" key="1">
    <citation type="submission" date="2024-01" db="EMBL/GenBank/DDBJ databases">
        <authorList>
            <consortium name="Genoscope - CEA"/>
            <person name="William W."/>
        </authorList>
    </citation>
    <scope>NUCLEOTIDE SEQUENCE [LARGE SCALE GENOMIC DNA]</scope>
    <source>
        <strain evidence="9 10">29B2s-10</strain>
    </source>
</reference>
<feature type="region of interest" description="Disordered" evidence="7">
    <location>
        <begin position="505"/>
        <end position="541"/>
    </location>
</feature>
<keyword evidence="3" id="KW-0479">Metal-binding</keyword>
<comment type="subcellular location">
    <subcellularLocation>
        <location evidence="1">Cytoplasm</location>
    </subcellularLocation>
</comment>
<dbReference type="InterPro" id="IPR027370">
    <property type="entry name" value="Znf-RING_euk"/>
</dbReference>
<keyword evidence="10" id="KW-1185">Reference proteome</keyword>
<dbReference type="InterPro" id="IPR013083">
    <property type="entry name" value="Znf_RING/FYVE/PHD"/>
</dbReference>
<dbReference type="InterPro" id="IPR017907">
    <property type="entry name" value="Znf_RING_CS"/>
</dbReference>
<evidence type="ECO:0000313" key="10">
    <source>
        <dbReference type="Proteomes" id="UP001497600"/>
    </source>
</evidence>
<dbReference type="PROSITE" id="PS00518">
    <property type="entry name" value="ZF_RING_1"/>
    <property type="match status" value="1"/>
</dbReference>
<feature type="compositionally biased region" description="Polar residues" evidence="7">
    <location>
        <begin position="512"/>
        <end position="523"/>
    </location>
</feature>
<feature type="region of interest" description="Disordered" evidence="7">
    <location>
        <begin position="1"/>
        <end position="43"/>
    </location>
</feature>
<evidence type="ECO:0000256" key="4">
    <source>
        <dbReference type="ARBA" id="ARBA00022771"/>
    </source>
</evidence>
<dbReference type="Proteomes" id="UP001497600">
    <property type="component" value="Chromosome D"/>
</dbReference>
<dbReference type="EMBL" id="OZ004256">
    <property type="protein sequence ID" value="CAK7903742.1"/>
    <property type="molecule type" value="Genomic_DNA"/>
</dbReference>
<dbReference type="Gene3D" id="3.30.40.10">
    <property type="entry name" value="Zinc/RING finger domain, C3HC4 (zinc finger)"/>
    <property type="match status" value="1"/>
</dbReference>